<dbReference type="GO" id="GO:0045087">
    <property type="term" value="P:innate immune response"/>
    <property type="evidence" value="ECO:0007669"/>
    <property type="project" value="UniProtKB-KW"/>
</dbReference>
<dbReference type="InterPro" id="IPR003879">
    <property type="entry name" value="Butyrophylin_SPRY"/>
</dbReference>
<organism evidence="12 13">
    <name type="scientific">Coilia grayii</name>
    <name type="common">Gray's grenadier anchovy</name>
    <dbReference type="NCBI Taxonomy" id="363190"/>
    <lineage>
        <taxon>Eukaryota</taxon>
        <taxon>Metazoa</taxon>
        <taxon>Chordata</taxon>
        <taxon>Craniata</taxon>
        <taxon>Vertebrata</taxon>
        <taxon>Euteleostomi</taxon>
        <taxon>Actinopterygii</taxon>
        <taxon>Neopterygii</taxon>
        <taxon>Teleostei</taxon>
        <taxon>Clupei</taxon>
        <taxon>Clupeiformes</taxon>
        <taxon>Clupeoidei</taxon>
        <taxon>Engraulidae</taxon>
        <taxon>Coilinae</taxon>
        <taxon>Coilia</taxon>
    </lineage>
</organism>
<dbReference type="Pfam" id="PF13765">
    <property type="entry name" value="PRY"/>
    <property type="match status" value="1"/>
</dbReference>
<dbReference type="InterPro" id="IPR013320">
    <property type="entry name" value="ConA-like_dom_sf"/>
</dbReference>
<feature type="domain" description="B30.2/SPRY" evidence="11">
    <location>
        <begin position="409"/>
        <end position="602"/>
    </location>
</feature>
<dbReference type="GO" id="GO:0005737">
    <property type="term" value="C:cytoplasm"/>
    <property type="evidence" value="ECO:0007669"/>
    <property type="project" value="UniProtKB-ARBA"/>
</dbReference>
<dbReference type="Gene3D" id="3.30.160.60">
    <property type="entry name" value="Classic Zinc Finger"/>
    <property type="match status" value="1"/>
</dbReference>
<dbReference type="Pfam" id="PF25600">
    <property type="entry name" value="TRIM_CC"/>
    <property type="match status" value="1"/>
</dbReference>
<dbReference type="PROSITE" id="PS50188">
    <property type="entry name" value="B302_SPRY"/>
    <property type="match status" value="1"/>
</dbReference>
<keyword evidence="1" id="KW-0399">Innate immunity</keyword>
<evidence type="ECO:0000313" key="13">
    <source>
        <dbReference type="Proteomes" id="UP001591681"/>
    </source>
</evidence>
<evidence type="ECO:0008006" key="14">
    <source>
        <dbReference type="Google" id="ProtNLM"/>
    </source>
</evidence>
<dbReference type="Pfam" id="PF15227">
    <property type="entry name" value="zf-C3HC4_4"/>
    <property type="match status" value="1"/>
</dbReference>
<dbReference type="Proteomes" id="UP001591681">
    <property type="component" value="Unassembled WGS sequence"/>
</dbReference>
<dbReference type="Pfam" id="PF00622">
    <property type="entry name" value="SPRY"/>
    <property type="match status" value="1"/>
</dbReference>
<dbReference type="SMART" id="SM00184">
    <property type="entry name" value="RING"/>
    <property type="match status" value="1"/>
</dbReference>
<dbReference type="PANTHER" id="PTHR25465">
    <property type="entry name" value="B-BOX DOMAIN CONTAINING"/>
    <property type="match status" value="1"/>
</dbReference>
<dbReference type="PRINTS" id="PR01407">
    <property type="entry name" value="BUTYPHLNCDUF"/>
</dbReference>
<dbReference type="Gene3D" id="2.60.120.920">
    <property type="match status" value="1"/>
</dbReference>
<proteinExistence type="predicted"/>
<dbReference type="InterPro" id="IPR000315">
    <property type="entry name" value="Znf_B-box"/>
</dbReference>
<sequence length="602" mass="67661">MASSWPPDEFVCSVCLEVLRDPATLPCGHTYCLLCIQKHWDQGAPENFYSCPQCRQTFNPRPSLSRSTVLAEALEKLKLQSQQQGRPQSPIYVNVLPSLPTTEDGTSAERGLYPQLPVTSLRLCPDHQQPLDLYCRDHRVFVCEECSLYGHKGHQVVRPHEERSEKQEEVIQMQAEILKRIQEKERDLQDLPKALEVYQDQMQQFQRETKETIVELVKSVELLGSQVEEVVLQAHESSKESRKEAHLHRLQEEVAQLRKQDQELRSLSGTPDDVRFLEEFGSLSAQGLSGGAEVLDPHFEAMKSGVRAKLGRLREGLQDLNKDILAQIFRIVNDANSTRAANGQEANAGPTHTNVASSEGPALPARPPGMGRSATVAHKAHARSVIPPPLPDRPAAMMRAATLPAQGTVASANPKPKSREELMKFRFDPTLDLDTAYRHVRVSNGDRKATLRAEVVDASEHPDRFSFWRQVLCREPLAGSPYYWEVEWTGHKVTVGVTYKELERASSDNRSRLGYNPHSWGLYWSGAAFSLWHDGKETPLAGPKAQRIGVYLDQQEGLLAFYRISHGKAEHIHTLREHFSGPLFPGFRFWTGVGATVTICEL</sequence>
<feature type="compositionally biased region" description="Polar residues" evidence="8">
    <location>
        <begin position="340"/>
        <end position="357"/>
    </location>
</feature>
<feature type="coiled-coil region" evidence="7">
    <location>
        <begin position="240"/>
        <end position="267"/>
    </location>
</feature>
<dbReference type="PROSITE" id="PS50089">
    <property type="entry name" value="ZF_RING_2"/>
    <property type="match status" value="1"/>
</dbReference>
<dbReference type="CDD" id="cd19769">
    <property type="entry name" value="Bbox2_TRIM16-like"/>
    <property type="match status" value="1"/>
</dbReference>
<dbReference type="InterPro" id="IPR013083">
    <property type="entry name" value="Znf_RING/FYVE/PHD"/>
</dbReference>
<keyword evidence="7" id="KW-0175">Coiled coil</keyword>
<feature type="coiled-coil region" evidence="7">
    <location>
        <begin position="181"/>
        <end position="215"/>
    </location>
</feature>
<evidence type="ECO:0000256" key="5">
    <source>
        <dbReference type="ARBA" id="ARBA00022859"/>
    </source>
</evidence>
<dbReference type="SUPFAM" id="SSF57850">
    <property type="entry name" value="RING/U-box"/>
    <property type="match status" value="1"/>
</dbReference>
<dbReference type="SUPFAM" id="SSF49899">
    <property type="entry name" value="Concanavalin A-like lectins/glucanases"/>
    <property type="match status" value="1"/>
</dbReference>
<dbReference type="SMART" id="SM00449">
    <property type="entry name" value="SPRY"/>
    <property type="match status" value="1"/>
</dbReference>
<dbReference type="AlphaFoldDB" id="A0ABD1KCM9"/>
<dbReference type="InterPro" id="IPR001841">
    <property type="entry name" value="Znf_RING"/>
</dbReference>
<keyword evidence="4" id="KW-0862">Zinc</keyword>
<dbReference type="SUPFAM" id="SSF57845">
    <property type="entry name" value="B-box zinc-binding domain"/>
    <property type="match status" value="1"/>
</dbReference>
<dbReference type="InterPro" id="IPR058030">
    <property type="entry name" value="TRIM8/14/16/25/29/45/65_CC"/>
</dbReference>
<feature type="domain" description="RING-type" evidence="9">
    <location>
        <begin position="12"/>
        <end position="55"/>
    </location>
</feature>
<reference evidence="12 13" key="1">
    <citation type="submission" date="2024-09" db="EMBL/GenBank/DDBJ databases">
        <title>A chromosome-level genome assembly of Gray's grenadier anchovy, Coilia grayii.</title>
        <authorList>
            <person name="Fu Z."/>
        </authorList>
    </citation>
    <scope>NUCLEOTIDE SEQUENCE [LARGE SCALE GENOMIC DNA]</scope>
    <source>
        <strain evidence="12">G4</strain>
        <tissue evidence="12">Muscle</tissue>
    </source>
</reference>
<keyword evidence="2" id="KW-0479">Metal-binding</keyword>
<evidence type="ECO:0000256" key="2">
    <source>
        <dbReference type="ARBA" id="ARBA00022723"/>
    </source>
</evidence>
<dbReference type="InterPro" id="IPR001870">
    <property type="entry name" value="B30.2/SPRY"/>
</dbReference>
<protein>
    <recommendedName>
        <fullName evidence="14">E3 ubiquitin/ISG15 ligase TRIM25-like</fullName>
    </recommendedName>
</protein>
<comment type="caution">
    <text evidence="12">The sequence shown here is derived from an EMBL/GenBank/DDBJ whole genome shotgun (WGS) entry which is preliminary data.</text>
</comment>
<dbReference type="PANTHER" id="PTHR25465:SF14">
    <property type="entry name" value="E3 UBIQUITIN-PROTEIN LIGASE TRIM65"/>
    <property type="match status" value="1"/>
</dbReference>
<dbReference type="PROSITE" id="PS50119">
    <property type="entry name" value="ZF_BBOX"/>
    <property type="match status" value="1"/>
</dbReference>
<dbReference type="PROSITE" id="PS00518">
    <property type="entry name" value="ZF_RING_1"/>
    <property type="match status" value="1"/>
</dbReference>
<keyword evidence="3 6" id="KW-0863">Zinc-finger</keyword>
<evidence type="ECO:0000259" key="11">
    <source>
        <dbReference type="PROSITE" id="PS50188"/>
    </source>
</evidence>
<keyword evidence="13" id="KW-1185">Reference proteome</keyword>
<dbReference type="InterPro" id="IPR043136">
    <property type="entry name" value="B30.2/SPRY_sf"/>
</dbReference>
<evidence type="ECO:0000256" key="4">
    <source>
        <dbReference type="ARBA" id="ARBA00022833"/>
    </source>
</evidence>
<keyword evidence="5" id="KW-0391">Immunity</keyword>
<feature type="region of interest" description="Disordered" evidence="8">
    <location>
        <begin position="340"/>
        <end position="373"/>
    </location>
</feature>
<name>A0ABD1KCM9_9TELE</name>
<evidence type="ECO:0000256" key="3">
    <source>
        <dbReference type="ARBA" id="ARBA00022771"/>
    </source>
</evidence>
<dbReference type="InterPro" id="IPR003877">
    <property type="entry name" value="SPRY_dom"/>
</dbReference>
<evidence type="ECO:0000256" key="8">
    <source>
        <dbReference type="SAM" id="MobiDB-lite"/>
    </source>
</evidence>
<dbReference type="InterPro" id="IPR006574">
    <property type="entry name" value="PRY"/>
</dbReference>
<dbReference type="SMART" id="SM00589">
    <property type="entry name" value="PRY"/>
    <property type="match status" value="1"/>
</dbReference>
<dbReference type="Pfam" id="PF00643">
    <property type="entry name" value="zf-B_box"/>
    <property type="match status" value="1"/>
</dbReference>
<dbReference type="Gene3D" id="3.30.40.10">
    <property type="entry name" value="Zinc/RING finger domain, C3HC4 (zinc finger)"/>
    <property type="match status" value="1"/>
</dbReference>
<dbReference type="InterPro" id="IPR051051">
    <property type="entry name" value="E3_ubiq-ligase_TRIM/RNF"/>
</dbReference>
<dbReference type="GO" id="GO:0008270">
    <property type="term" value="F:zinc ion binding"/>
    <property type="evidence" value="ECO:0007669"/>
    <property type="project" value="UniProtKB-KW"/>
</dbReference>
<dbReference type="SMART" id="SM00336">
    <property type="entry name" value="BBOX"/>
    <property type="match status" value="1"/>
</dbReference>
<evidence type="ECO:0000256" key="7">
    <source>
        <dbReference type="SAM" id="Coils"/>
    </source>
</evidence>
<dbReference type="EMBL" id="JBHFQA010000007">
    <property type="protein sequence ID" value="KAL2096603.1"/>
    <property type="molecule type" value="Genomic_DNA"/>
</dbReference>
<feature type="domain" description="B box-type" evidence="10">
    <location>
        <begin position="119"/>
        <end position="165"/>
    </location>
</feature>
<evidence type="ECO:0000259" key="10">
    <source>
        <dbReference type="PROSITE" id="PS50119"/>
    </source>
</evidence>
<evidence type="ECO:0000313" key="12">
    <source>
        <dbReference type="EMBL" id="KAL2096603.1"/>
    </source>
</evidence>
<dbReference type="InterPro" id="IPR017907">
    <property type="entry name" value="Znf_RING_CS"/>
</dbReference>
<accession>A0ABD1KCM9</accession>
<evidence type="ECO:0000256" key="6">
    <source>
        <dbReference type="PROSITE-ProRule" id="PRU00024"/>
    </source>
</evidence>
<evidence type="ECO:0000259" key="9">
    <source>
        <dbReference type="PROSITE" id="PS50089"/>
    </source>
</evidence>
<evidence type="ECO:0000256" key="1">
    <source>
        <dbReference type="ARBA" id="ARBA00022588"/>
    </source>
</evidence>
<gene>
    <name evidence="12" type="ORF">ACEWY4_008751</name>
</gene>